<comment type="similarity">
    <text evidence="2">Belongs to the NrfD family.</text>
</comment>
<reference evidence="9" key="1">
    <citation type="journal article" date="2019" name="Int. J. Syst. Evol. Microbiol.">
        <title>The Global Catalogue of Microorganisms (GCM) 10K type strain sequencing project: providing services to taxonomists for standard genome sequencing and annotation.</title>
        <authorList>
            <consortium name="The Broad Institute Genomics Platform"/>
            <consortium name="The Broad Institute Genome Sequencing Center for Infectious Disease"/>
            <person name="Wu L."/>
            <person name="Ma J."/>
        </authorList>
    </citation>
    <scope>NUCLEOTIDE SEQUENCE [LARGE SCALE GENOMIC DNA]</scope>
    <source>
        <strain evidence="9">JCM 18127</strain>
    </source>
</reference>
<keyword evidence="6 7" id="KW-0472">Membrane</keyword>
<evidence type="ECO:0000256" key="6">
    <source>
        <dbReference type="ARBA" id="ARBA00023136"/>
    </source>
</evidence>
<keyword evidence="5 7" id="KW-1133">Transmembrane helix</keyword>
<evidence type="ECO:0000256" key="5">
    <source>
        <dbReference type="ARBA" id="ARBA00022989"/>
    </source>
</evidence>
<keyword evidence="4 7" id="KW-0812">Transmembrane</keyword>
<evidence type="ECO:0000256" key="3">
    <source>
        <dbReference type="ARBA" id="ARBA00022475"/>
    </source>
</evidence>
<dbReference type="Pfam" id="PF03916">
    <property type="entry name" value="NrfD"/>
    <property type="match status" value="1"/>
</dbReference>
<feature type="transmembrane region" description="Helical" evidence="7">
    <location>
        <begin position="86"/>
        <end position="105"/>
    </location>
</feature>
<evidence type="ECO:0000313" key="9">
    <source>
        <dbReference type="Proteomes" id="UP001500621"/>
    </source>
</evidence>
<evidence type="ECO:0000256" key="4">
    <source>
        <dbReference type="ARBA" id="ARBA00022692"/>
    </source>
</evidence>
<protein>
    <recommendedName>
        <fullName evidence="10">DUF1211 domain-containing protein</fullName>
    </recommendedName>
</protein>
<evidence type="ECO:0000256" key="2">
    <source>
        <dbReference type="ARBA" id="ARBA00008929"/>
    </source>
</evidence>
<comment type="caution">
    <text evidence="8">The sequence shown here is derived from an EMBL/GenBank/DDBJ whole genome shotgun (WGS) entry which is preliminary data.</text>
</comment>
<keyword evidence="3" id="KW-1003">Cell membrane</keyword>
<feature type="transmembrane region" description="Helical" evidence="7">
    <location>
        <begin position="51"/>
        <end position="74"/>
    </location>
</feature>
<organism evidence="8 9">
    <name type="scientific">Nocardioides nanhaiensis</name>
    <dbReference type="NCBI Taxonomy" id="1476871"/>
    <lineage>
        <taxon>Bacteria</taxon>
        <taxon>Bacillati</taxon>
        <taxon>Actinomycetota</taxon>
        <taxon>Actinomycetes</taxon>
        <taxon>Propionibacteriales</taxon>
        <taxon>Nocardioidaceae</taxon>
        <taxon>Nocardioides</taxon>
    </lineage>
</organism>
<evidence type="ECO:0000313" key="8">
    <source>
        <dbReference type="EMBL" id="GAA4689392.1"/>
    </source>
</evidence>
<dbReference type="EMBL" id="BAABIM010000003">
    <property type="protein sequence ID" value="GAA4689392.1"/>
    <property type="molecule type" value="Genomic_DNA"/>
</dbReference>
<dbReference type="Gene3D" id="1.20.1630.10">
    <property type="entry name" value="Formate dehydrogenase/DMSO reductase domain"/>
    <property type="match status" value="1"/>
</dbReference>
<dbReference type="InterPro" id="IPR005614">
    <property type="entry name" value="NrfD-like"/>
</dbReference>
<sequence>MVLYLGAALLDLRTPQQVLGVLGAVLGLGTACYTAYLFAQAKARDLWQSPLLPAHLAVQAVLAGAAALLPFAVVLSPERGVRAVEVVLAVSAAVHLLLVWTEITLPHVTAHAHLASREMTHGRFAMFFRVGVVAVLVAVAAPWVGLIAVPFALVGLLAHEHAYVQAGQSVPLA</sequence>
<accession>A0ABP8WGM3</accession>
<comment type="subcellular location">
    <subcellularLocation>
        <location evidence="1">Cell membrane</location>
        <topology evidence="1">Multi-pass membrane protein</topology>
    </subcellularLocation>
</comment>
<evidence type="ECO:0000256" key="7">
    <source>
        <dbReference type="SAM" id="Phobius"/>
    </source>
</evidence>
<keyword evidence="9" id="KW-1185">Reference proteome</keyword>
<dbReference type="Proteomes" id="UP001500621">
    <property type="component" value="Unassembled WGS sequence"/>
</dbReference>
<feature type="transmembrane region" description="Helical" evidence="7">
    <location>
        <begin position="126"/>
        <end position="153"/>
    </location>
</feature>
<evidence type="ECO:0000256" key="1">
    <source>
        <dbReference type="ARBA" id="ARBA00004651"/>
    </source>
</evidence>
<proteinExistence type="inferred from homology"/>
<name>A0ABP8WGM3_9ACTN</name>
<evidence type="ECO:0008006" key="10">
    <source>
        <dbReference type="Google" id="ProtNLM"/>
    </source>
</evidence>
<feature type="transmembrane region" description="Helical" evidence="7">
    <location>
        <begin position="20"/>
        <end position="39"/>
    </location>
</feature>
<gene>
    <name evidence="8" type="ORF">GCM10023226_29060</name>
</gene>